<evidence type="ECO:0000313" key="10">
    <source>
        <dbReference type="EMBL" id="RHW31832.1"/>
    </source>
</evidence>
<organism evidence="10 11">
    <name type="scientific">Neobacillus notoginsengisoli</name>
    <dbReference type="NCBI Taxonomy" id="1578198"/>
    <lineage>
        <taxon>Bacteria</taxon>
        <taxon>Bacillati</taxon>
        <taxon>Bacillota</taxon>
        <taxon>Bacilli</taxon>
        <taxon>Bacillales</taxon>
        <taxon>Bacillaceae</taxon>
        <taxon>Neobacillus</taxon>
    </lineage>
</organism>
<dbReference type="GO" id="GO:0003848">
    <property type="term" value="F:2-amino-4-hydroxy-6-hydroxymethyldihydropteridine diphosphokinase activity"/>
    <property type="evidence" value="ECO:0007669"/>
    <property type="project" value="UniProtKB-EC"/>
</dbReference>
<dbReference type="InterPro" id="IPR000550">
    <property type="entry name" value="Hppk"/>
</dbReference>
<dbReference type="PANTHER" id="PTHR43071">
    <property type="entry name" value="2-AMINO-4-HYDROXY-6-HYDROXYMETHYLDIHYDROPTERIDINE PYROPHOSPHOKINASE"/>
    <property type="match status" value="1"/>
</dbReference>
<dbReference type="OrthoDB" id="9808041at2"/>
<evidence type="ECO:0000256" key="8">
    <source>
        <dbReference type="ARBA" id="ARBA00022909"/>
    </source>
</evidence>
<evidence type="ECO:0000256" key="3">
    <source>
        <dbReference type="ARBA" id="ARBA00013253"/>
    </source>
</evidence>
<comment type="catalytic activity">
    <reaction evidence="1">
        <text>6-hydroxymethyl-7,8-dihydropterin + ATP = (7,8-dihydropterin-6-yl)methyl diphosphate + AMP + H(+)</text>
        <dbReference type="Rhea" id="RHEA:11412"/>
        <dbReference type="ChEBI" id="CHEBI:15378"/>
        <dbReference type="ChEBI" id="CHEBI:30616"/>
        <dbReference type="ChEBI" id="CHEBI:44841"/>
        <dbReference type="ChEBI" id="CHEBI:72950"/>
        <dbReference type="ChEBI" id="CHEBI:456215"/>
        <dbReference type="EC" id="2.7.6.3"/>
    </reaction>
</comment>
<evidence type="ECO:0000259" key="9">
    <source>
        <dbReference type="PROSITE" id="PS00794"/>
    </source>
</evidence>
<keyword evidence="8" id="KW-0289">Folate biosynthesis</keyword>
<comment type="pathway">
    <text evidence="2">Cofactor biosynthesis; tetrahydrofolate biosynthesis; 2-amino-4-hydroxy-6-hydroxymethyl-7,8-dihydropteridine diphosphate from 7,8-dihydroneopterin triphosphate: step 4/4.</text>
</comment>
<reference evidence="10 11" key="1">
    <citation type="journal article" date="2017" name="Int. J. Syst. Evol. Microbiol.">
        <title>Bacillus notoginsengisoli sp. nov., a novel bacterium isolated from the rhizosphere of Panax notoginseng.</title>
        <authorList>
            <person name="Zhang M.Y."/>
            <person name="Cheng J."/>
            <person name="Cai Y."/>
            <person name="Zhang T.Y."/>
            <person name="Wu Y.Y."/>
            <person name="Manikprabhu D."/>
            <person name="Li W.J."/>
            <person name="Zhang Y.X."/>
        </authorList>
    </citation>
    <scope>NUCLEOTIDE SEQUENCE [LARGE SCALE GENOMIC DNA]</scope>
    <source>
        <strain evidence="10 11">JCM 30743</strain>
    </source>
</reference>
<dbReference type="SUPFAM" id="SSF55083">
    <property type="entry name" value="6-hydroxymethyl-7,8-dihydropterin pyrophosphokinase, HPPK"/>
    <property type="match status" value="1"/>
</dbReference>
<dbReference type="EC" id="2.7.6.3" evidence="3"/>
<dbReference type="Proteomes" id="UP000284416">
    <property type="component" value="Unassembled WGS sequence"/>
</dbReference>
<dbReference type="InterPro" id="IPR035907">
    <property type="entry name" value="Hppk_sf"/>
</dbReference>
<proteinExistence type="predicted"/>
<dbReference type="GO" id="GO:0046654">
    <property type="term" value="P:tetrahydrofolate biosynthetic process"/>
    <property type="evidence" value="ECO:0007669"/>
    <property type="project" value="UniProtKB-UniPathway"/>
</dbReference>
<name>A0A417YGF8_9BACI</name>
<dbReference type="PANTHER" id="PTHR43071:SF1">
    <property type="entry name" value="2-AMINO-4-HYDROXY-6-HYDROXYMETHYLDIHYDROPTERIDINE PYROPHOSPHOKINASE"/>
    <property type="match status" value="1"/>
</dbReference>
<dbReference type="Pfam" id="PF01288">
    <property type="entry name" value="HPPK"/>
    <property type="match status" value="1"/>
</dbReference>
<dbReference type="GO" id="GO:0005524">
    <property type="term" value="F:ATP binding"/>
    <property type="evidence" value="ECO:0007669"/>
    <property type="project" value="UniProtKB-KW"/>
</dbReference>
<evidence type="ECO:0000313" key="11">
    <source>
        <dbReference type="Proteomes" id="UP000284416"/>
    </source>
</evidence>
<dbReference type="AlphaFoldDB" id="A0A417YGF8"/>
<keyword evidence="7" id="KW-0067">ATP-binding</keyword>
<gene>
    <name evidence="10" type="primary">folK</name>
    <name evidence="10" type="ORF">D1B31_21915</name>
</gene>
<evidence type="ECO:0000256" key="2">
    <source>
        <dbReference type="ARBA" id="ARBA00005051"/>
    </source>
</evidence>
<evidence type="ECO:0000256" key="1">
    <source>
        <dbReference type="ARBA" id="ARBA00000198"/>
    </source>
</evidence>
<dbReference type="EMBL" id="QWEG01000021">
    <property type="protein sequence ID" value="RHW31832.1"/>
    <property type="molecule type" value="Genomic_DNA"/>
</dbReference>
<keyword evidence="4 10" id="KW-0808">Transferase</keyword>
<dbReference type="CDD" id="cd00483">
    <property type="entry name" value="HPPK"/>
    <property type="match status" value="1"/>
</dbReference>
<accession>A0A417YGF8</accession>
<evidence type="ECO:0000256" key="7">
    <source>
        <dbReference type="ARBA" id="ARBA00022840"/>
    </source>
</evidence>
<evidence type="ECO:0000256" key="4">
    <source>
        <dbReference type="ARBA" id="ARBA00022679"/>
    </source>
</evidence>
<dbReference type="GO" id="GO:0046656">
    <property type="term" value="P:folic acid biosynthetic process"/>
    <property type="evidence" value="ECO:0007669"/>
    <property type="project" value="UniProtKB-KW"/>
</dbReference>
<dbReference type="RefSeq" id="WP_118924504.1">
    <property type="nucleotide sequence ID" value="NZ_QWEG01000021.1"/>
</dbReference>
<feature type="domain" description="7,8-dihydro-6-hydroxymethylpterin-pyrophosphokinase" evidence="9">
    <location>
        <begin position="89"/>
        <end position="100"/>
    </location>
</feature>
<dbReference type="NCBIfam" id="TIGR01498">
    <property type="entry name" value="folK"/>
    <property type="match status" value="1"/>
</dbReference>
<dbReference type="Gene3D" id="3.30.70.560">
    <property type="entry name" value="7,8-Dihydro-6-hydroxymethylpterin-pyrophosphokinase HPPK"/>
    <property type="match status" value="1"/>
</dbReference>
<sequence>MENRAFLSLGSNMGDRYQHLQAAVQLLDGHPSIKMVNYSSVYETDPVGYEDQDLFLNMVIEINTDLPPFELLEVCLKNEFLLGRKREIKWGPRTIDLDILLYNQENIETEKLYIPHSRMAERAFVLVPLYEVAGNIHLPGNREPLALLINRLPDKEGVRIWKRKNGEDGFGHSGN</sequence>
<evidence type="ECO:0000256" key="5">
    <source>
        <dbReference type="ARBA" id="ARBA00022741"/>
    </source>
</evidence>
<evidence type="ECO:0000256" key="6">
    <source>
        <dbReference type="ARBA" id="ARBA00022777"/>
    </source>
</evidence>
<dbReference type="GO" id="GO:0016301">
    <property type="term" value="F:kinase activity"/>
    <property type="evidence" value="ECO:0007669"/>
    <property type="project" value="UniProtKB-KW"/>
</dbReference>
<protein>
    <recommendedName>
        <fullName evidence="3">2-amino-4-hydroxy-6-hydroxymethyldihydropteridine diphosphokinase</fullName>
        <ecNumber evidence="3">2.7.6.3</ecNumber>
    </recommendedName>
</protein>
<keyword evidence="5" id="KW-0547">Nucleotide-binding</keyword>
<keyword evidence="11" id="KW-1185">Reference proteome</keyword>
<dbReference type="PROSITE" id="PS00794">
    <property type="entry name" value="HPPK"/>
    <property type="match status" value="1"/>
</dbReference>
<comment type="caution">
    <text evidence="10">The sequence shown here is derived from an EMBL/GenBank/DDBJ whole genome shotgun (WGS) entry which is preliminary data.</text>
</comment>
<keyword evidence="6 10" id="KW-0418">Kinase</keyword>
<dbReference type="UniPathway" id="UPA00077">
    <property type="reaction ID" value="UER00155"/>
</dbReference>